<dbReference type="CDD" id="cd00170">
    <property type="entry name" value="SEC14"/>
    <property type="match status" value="1"/>
</dbReference>
<dbReference type="SUPFAM" id="SSF52087">
    <property type="entry name" value="CRAL/TRIO domain"/>
    <property type="match status" value="1"/>
</dbReference>
<dbReference type="SMART" id="SM00516">
    <property type="entry name" value="SEC14"/>
    <property type="match status" value="1"/>
</dbReference>
<dbReference type="PANTHER" id="PTHR47556:SF1">
    <property type="entry name" value="SEC14P-LIKE PHOSPHATIDYLINOSITOL TRANSFER FAMILY PROTEIN"/>
    <property type="match status" value="1"/>
</dbReference>
<evidence type="ECO:0000259" key="2">
    <source>
        <dbReference type="PROSITE" id="PS50191"/>
    </source>
</evidence>
<evidence type="ECO:0000313" key="3">
    <source>
        <dbReference type="EMBL" id="GBF87868.1"/>
    </source>
</evidence>
<dbReference type="InterPro" id="IPR036273">
    <property type="entry name" value="CRAL/TRIO_N_dom_sf"/>
</dbReference>
<accession>A0A2V0NKM0</accession>
<dbReference type="SUPFAM" id="SSF46938">
    <property type="entry name" value="CRAL/TRIO N-terminal domain"/>
    <property type="match status" value="1"/>
</dbReference>
<evidence type="ECO:0000256" key="1">
    <source>
        <dbReference type="SAM" id="MobiDB-lite"/>
    </source>
</evidence>
<dbReference type="Gene3D" id="3.40.525.10">
    <property type="entry name" value="CRAL-TRIO lipid binding domain"/>
    <property type="match status" value="1"/>
</dbReference>
<gene>
    <name evidence="3" type="ORF">Rsub_00580</name>
</gene>
<dbReference type="InterPro" id="IPR001251">
    <property type="entry name" value="CRAL-TRIO_dom"/>
</dbReference>
<dbReference type="EMBL" id="BDRX01000002">
    <property type="protein sequence ID" value="GBF87868.1"/>
    <property type="molecule type" value="Genomic_DNA"/>
</dbReference>
<dbReference type="FunCoup" id="A0A2V0NKM0">
    <property type="interactions" value="97"/>
</dbReference>
<reference evidence="3 4" key="1">
    <citation type="journal article" date="2018" name="Sci. Rep.">
        <title>Raphidocelis subcapitata (=Pseudokirchneriella subcapitata) provides an insight into genome evolution and environmental adaptations in the Sphaeropleales.</title>
        <authorList>
            <person name="Suzuki S."/>
            <person name="Yamaguchi H."/>
            <person name="Nakajima N."/>
            <person name="Kawachi M."/>
        </authorList>
    </citation>
    <scope>NUCLEOTIDE SEQUENCE [LARGE SCALE GENOMIC DNA]</scope>
    <source>
        <strain evidence="3 4">NIES-35</strain>
    </source>
</reference>
<feature type="compositionally biased region" description="Basic residues" evidence="1">
    <location>
        <begin position="1"/>
        <end position="10"/>
    </location>
</feature>
<proteinExistence type="predicted"/>
<name>A0A2V0NKM0_9CHLO</name>
<keyword evidence="4" id="KW-1185">Reference proteome</keyword>
<feature type="region of interest" description="Disordered" evidence="1">
    <location>
        <begin position="1"/>
        <end position="52"/>
    </location>
</feature>
<dbReference type="Proteomes" id="UP000247498">
    <property type="component" value="Unassembled WGS sequence"/>
</dbReference>
<sequence length="292" mass="32519">MQTHAFRRMAQRCGSAAATAAHTARPLRPRPRAAPRAAPTQQAPPAAAPARGCACRAGPQAAELAPGLRPLPWAGTPEQQQALEDLRARMEAGQYGSPGDDLLKWYLRDRYFIVDDAEEKLTSMLRWREAERIDAVDPSSPGVQAELATGKAFVHSSTDVYGRPVVIIRVRKHVTGEFPIADSKRLAGYVLDQAVASLPPGGEQIMGLFDLRGFELRNADMQFAAFIVEAFFEYYPRRMGQVLMVDSPWIFRPTWELIKPLLRKYAALVRFVDRSELSEFFEPGALPEDLKD</sequence>
<feature type="compositionally biased region" description="Low complexity" evidence="1">
    <location>
        <begin position="34"/>
        <end position="52"/>
    </location>
</feature>
<dbReference type="InParanoid" id="A0A2V0NKM0"/>
<dbReference type="AlphaFoldDB" id="A0A2V0NKM0"/>
<dbReference type="PANTHER" id="PTHR47556">
    <property type="entry name" value="SEC14P-LIKE PHOSPHATIDYLINOSITOL TRANSFER FAMILY PROTEIN"/>
    <property type="match status" value="1"/>
</dbReference>
<dbReference type="InterPro" id="IPR036865">
    <property type="entry name" value="CRAL-TRIO_dom_sf"/>
</dbReference>
<evidence type="ECO:0000313" key="4">
    <source>
        <dbReference type="Proteomes" id="UP000247498"/>
    </source>
</evidence>
<feature type="domain" description="CRAL-TRIO" evidence="2">
    <location>
        <begin position="140"/>
        <end position="292"/>
    </location>
</feature>
<dbReference type="OrthoDB" id="75724at2759"/>
<dbReference type="Pfam" id="PF00650">
    <property type="entry name" value="CRAL_TRIO"/>
    <property type="match status" value="1"/>
</dbReference>
<dbReference type="PROSITE" id="PS50191">
    <property type="entry name" value="CRAL_TRIO"/>
    <property type="match status" value="1"/>
</dbReference>
<protein>
    <submittedName>
        <fullName evidence="3">Motile sperm domain-containing protein</fullName>
    </submittedName>
</protein>
<comment type="caution">
    <text evidence="3">The sequence shown here is derived from an EMBL/GenBank/DDBJ whole genome shotgun (WGS) entry which is preliminary data.</text>
</comment>
<dbReference type="STRING" id="307507.A0A2V0NKM0"/>
<organism evidence="3 4">
    <name type="scientific">Raphidocelis subcapitata</name>
    <dbReference type="NCBI Taxonomy" id="307507"/>
    <lineage>
        <taxon>Eukaryota</taxon>
        <taxon>Viridiplantae</taxon>
        <taxon>Chlorophyta</taxon>
        <taxon>core chlorophytes</taxon>
        <taxon>Chlorophyceae</taxon>
        <taxon>CS clade</taxon>
        <taxon>Sphaeropleales</taxon>
        <taxon>Selenastraceae</taxon>
        <taxon>Raphidocelis</taxon>
    </lineage>
</organism>